<proteinExistence type="predicted"/>
<name>A0ABP7WJ08_9ACTN</name>
<dbReference type="Proteomes" id="UP001500683">
    <property type="component" value="Unassembled WGS sequence"/>
</dbReference>
<accession>A0ABP7WJ08</accession>
<dbReference type="SUPFAM" id="SSF53335">
    <property type="entry name" value="S-adenosyl-L-methionine-dependent methyltransferases"/>
    <property type="match status" value="1"/>
</dbReference>
<protein>
    <submittedName>
        <fullName evidence="1">Uncharacterized protein</fullName>
    </submittedName>
</protein>
<sequence length="56" mass="5806">MVGAVVDDPDSWIDRTADPAAMPICSCSAPSLVQRMLELLEAGPGYKVLELGTGTG</sequence>
<organism evidence="1 2">
    <name type="scientific">Actinomadura miaoliensis</name>
    <dbReference type="NCBI Taxonomy" id="430685"/>
    <lineage>
        <taxon>Bacteria</taxon>
        <taxon>Bacillati</taxon>
        <taxon>Actinomycetota</taxon>
        <taxon>Actinomycetes</taxon>
        <taxon>Streptosporangiales</taxon>
        <taxon>Thermomonosporaceae</taxon>
        <taxon>Actinomadura</taxon>
    </lineage>
</organism>
<dbReference type="Gene3D" id="3.40.50.150">
    <property type="entry name" value="Vaccinia Virus protein VP39"/>
    <property type="match status" value="1"/>
</dbReference>
<evidence type="ECO:0000313" key="1">
    <source>
        <dbReference type="EMBL" id="GAA4090140.1"/>
    </source>
</evidence>
<keyword evidence="2" id="KW-1185">Reference proteome</keyword>
<reference evidence="2" key="1">
    <citation type="journal article" date="2019" name="Int. J. Syst. Evol. Microbiol.">
        <title>The Global Catalogue of Microorganisms (GCM) 10K type strain sequencing project: providing services to taxonomists for standard genome sequencing and annotation.</title>
        <authorList>
            <consortium name="The Broad Institute Genomics Platform"/>
            <consortium name="The Broad Institute Genome Sequencing Center for Infectious Disease"/>
            <person name="Wu L."/>
            <person name="Ma J."/>
        </authorList>
    </citation>
    <scope>NUCLEOTIDE SEQUENCE [LARGE SCALE GENOMIC DNA]</scope>
    <source>
        <strain evidence="2">JCM 16702</strain>
    </source>
</reference>
<dbReference type="EMBL" id="BAAAZG010000045">
    <property type="protein sequence ID" value="GAA4090140.1"/>
    <property type="molecule type" value="Genomic_DNA"/>
</dbReference>
<dbReference type="Pfam" id="PF01135">
    <property type="entry name" value="PCMT"/>
    <property type="match status" value="1"/>
</dbReference>
<gene>
    <name evidence="1" type="ORF">GCM10022214_58720</name>
</gene>
<evidence type="ECO:0000313" key="2">
    <source>
        <dbReference type="Proteomes" id="UP001500683"/>
    </source>
</evidence>
<comment type="caution">
    <text evidence="1">The sequence shown here is derived from an EMBL/GenBank/DDBJ whole genome shotgun (WGS) entry which is preliminary data.</text>
</comment>
<dbReference type="InterPro" id="IPR029063">
    <property type="entry name" value="SAM-dependent_MTases_sf"/>
</dbReference>
<dbReference type="RefSeq" id="WP_344954074.1">
    <property type="nucleotide sequence ID" value="NZ_BAAAZG010000045.1"/>
</dbReference>